<keyword evidence="4 11" id="KW-0312">Gluconeogenesis</keyword>
<dbReference type="InterPro" id="IPR004643">
    <property type="entry name" value="Fe-S_L-Ser_bsu"/>
</dbReference>
<geneLocation type="plasmid" evidence="13 14">
    <name>pR1</name>
</geneLocation>
<keyword evidence="9 11" id="KW-0456">Lyase</keyword>
<sequence>MLGLSNIYRSVFDIIGPIMIGPSSSHTAGAVAIGRAANDLFGGIPERVIVHYYGSFAKTHRGHGTDYAIAAGVLGFDASDPRVPNSRQIAREQGVDIRFVEESGKSPIHHPNTAILDLINEEKKVQISGCSIGGGTIEIRNIKLHGIDIEPTGPLSIVLYVTTNVGKDDGSSLVEDLKRLAQFDKKQVLKNDEYTIYEFDLKQQLQEGIRGFFVNKYENIICL</sequence>
<comment type="cofactor">
    <cofactor evidence="1 11">
        <name>[4Fe-4S] cluster</name>
        <dbReference type="ChEBI" id="CHEBI:49883"/>
    </cofactor>
</comment>
<evidence type="ECO:0000256" key="10">
    <source>
        <dbReference type="ARBA" id="ARBA00049406"/>
    </source>
</evidence>
<keyword evidence="13" id="KW-0614">Plasmid</keyword>
<evidence type="ECO:0000256" key="4">
    <source>
        <dbReference type="ARBA" id="ARBA00022432"/>
    </source>
</evidence>
<evidence type="ECO:0000256" key="5">
    <source>
        <dbReference type="ARBA" id="ARBA00022485"/>
    </source>
</evidence>
<dbReference type="PANTHER" id="PTHR30182:SF12">
    <property type="entry name" value="L-SERINE DEHYDRATASE, BETA CHAIN-RELATED"/>
    <property type="match status" value="1"/>
</dbReference>
<dbReference type="NCBIfam" id="TIGR00719">
    <property type="entry name" value="sda_beta"/>
    <property type="match status" value="1"/>
</dbReference>
<dbReference type="AlphaFoldDB" id="A0A0F7Q0Q5"/>
<dbReference type="PANTHER" id="PTHR30182">
    <property type="entry name" value="L-SERINE DEHYDRATASE"/>
    <property type="match status" value="1"/>
</dbReference>
<evidence type="ECO:0000256" key="6">
    <source>
        <dbReference type="ARBA" id="ARBA00022723"/>
    </source>
</evidence>
<dbReference type="GO" id="GO:0046872">
    <property type="term" value="F:metal ion binding"/>
    <property type="evidence" value="ECO:0007669"/>
    <property type="project" value="UniProtKB-KW"/>
</dbReference>
<gene>
    <name evidence="13" type="ORF">LsR_01812</name>
</gene>
<evidence type="ECO:0000256" key="2">
    <source>
        <dbReference type="ARBA" id="ARBA00004742"/>
    </source>
</evidence>
<dbReference type="GO" id="GO:0051539">
    <property type="term" value="F:4 iron, 4 sulfur cluster binding"/>
    <property type="evidence" value="ECO:0007669"/>
    <property type="project" value="UniProtKB-UniRule"/>
</dbReference>
<evidence type="ECO:0000313" key="14">
    <source>
        <dbReference type="Proteomes" id="UP000035027"/>
    </source>
</evidence>
<dbReference type="PATRIC" id="fig|1194971.3.peg.1799"/>
<dbReference type="Proteomes" id="UP000035027">
    <property type="component" value="Plasmid pR1"/>
</dbReference>
<proteinExistence type="inferred from homology"/>
<dbReference type="Gene3D" id="3.30.1330.90">
    <property type="entry name" value="D-3-phosphoglycerate dehydrogenase, domain 3"/>
    <property type="match status" value="1"/>
</dbReference>
<keyword evidence="8 11" id="KW-0411">Iron-sulfur</keyword>
<evidence type="ECO:0000313" key="13">
    <source>
        <dbReference type="EMBL" id="AKI05330.1"/>
    </source>
</evidence>
<keyword evidence="7 11" id="KW-0408">Iron</keyword>
<dbReference type="EC" id="4.3.1.17" evidence="11"/>
<dbReference type="SUPFAM" id="SSF143548">
    <property type="entry name" value="Serine metabolism enzymes domain"/>
    <property type="match status" value="1"/>
</dbReference>
<dbReference type="Pfam" id="PF03315">
    <property type="entry name" value="SDH_beta"/>
    <property type="match status" value="1"/>
</dbReference>
<protein>
    <recommendedName>
        <fullName evidence="11">L-serine dehydratase</fullName>
        <ecNumber evidence="11">4.3.1.17</ecNumber>
    </recommendedName>
</protein>
<evidence type="ECO:0000256" key="9">
    <source>
        <dbReference type="ARBA" id="ARBA00023239"/>
    </source>
</evidence>
<keyword evidence="6 11" id="KW-0479">Metal-binding</keyword>
<organism evidence="13 14">
    <name type="scientific">Ligilactobacillus salivarius str. Ren</name>
    <dbReference type="NCBI Taxonomy" id="1194971"/>
    <lineage>
        <taxon>Bacteria</taxon>
        <taxon>Bacillati</taxon>
        <taxon>Bacillota</taxon>
        <taxon>Bacilli</taxon>
        <taxon>Lactobacillales</taxon>
        <taxon>Lactobacillaceae</taxon>
        <taxon>Ligilactobacillus</taxon>
    </lineage>
</organism>
<evidence type="ECO:0000256" key="7">
    <source>
        <dbReference type="ARBA" id="ARBA00023004"/>
    </source>
</evidence>
<evidence type="ECO:0000259" key="12">
    <source>
        <dbReference type="Pfam" id="PF03315"/>
    </source>
</evidence>
<comment type="similarity">
    <text evidence="3 11">Belongs to the iron-sulfur dependent L-serine dehydratase family.</text>
</comment>
<evidence type="ECO:0000256" key="3">
    <source>
        <dbReference type="ARBA" id="ARBA00008636"/>
    </source>
</evidence>
<dbReference type="InterPro" id="IPR005131">
    <property type="entry name" value="Ser_deHydtase_bsu"/>
</dbReference>
<dbReference type="GO" id="GO:0003941">
    <property type="term" value="F:L-serine ammonia-lyase activity"/>
    <property type="evidence" value="ECO:0007669"/>
    <property type="project" value="UniProtKB-UniRule"/>
</dbReference>
<evidence type="ECO:0000256" key="11">
    <source>
        <dbReference type="RuleBase" id="RU366059"/>
    </source>
</evidence>
<dbReference type="EMBL" id="CP011404">
    <property type="protein sequence ID" value="AKI05330.1"/>
    <property type="molecule type" value="Genomic_DNA"/>
</dbReference>
<reference evidence="13 14" key="1">
    <citation type="submission" date="2015-04" db="EMBL/GenBank/DDBJ databases">
        <title>Complete genome sequence of Lactobacillus salivarius Ren, a probiotic strain with antitumor activity.</title>
        <authorList>
            <person name="Sun E."/>
            <person name="Zhao L."/>
            <person name="Liu S."/>
            <person name="Zhang M."/>
            <person name="Guo H."/>
            <person name="Ren F."/>
        </authorList>
    </citation>
    <scope>NUCLEOTIDE SEQUENCE [LARGE SCALE GENOMIC DNA]</scope>
    <source>
        <strain evidence="13 14">Ren</strain>
        <plasmid evidence="13 14">pR1</plasmid>
    </source>
</reference>
<name>A0A0F7Q0Q5_9LACO</name>
<feature type="domain" description="Serine dehydratase beta chain" evidence="12">
    <location>
        <begin position="10"/>
        <end position="137"/>
    </location>
</feature>
<keyword evidence="5 11" id="KW-0004">4Fe-4S</keyword>
<dbReference type="InterPro" id="IPR029009">
    <property type="entry name" value="ASB_dom_sf"/>
</dbReference>
<comment type="catalytic activity">
    <reaction evidence="10 11">
        <text>L-serine = pyruvate + NH4(+)</text>
        <dbReference type="Rhea" id="RHEA:19169"/>
        <dbReference type="ChEBI" id="CHEBI:15361"/>
        <dbReference type="ChEBI" id="CHEBI:28938"/>
        <dbReference type="ChEBI" id="CHEBI:33384"/>
        <dbReference type="EC" id="4.3.1.17"/>
    </reaction>
</comment>
<accession>A0A0F7Q0Q5</accession>
<evidence type="ECO:0000256" key="1">
    <source>
        <dbReference type="ARBA" id="ARBA00001966"/>
    </source>
</evidence>
<dbReference type="GO" id="GO:0006094">
    <property type="term" value="P:gluconeogenesis"/>
    <property type="evidence" value="ECO:0007669"/>
    <property type="project" value="UniProtKB-KW"/>
</dbReference>
<evidence type="ECO:0000256" key="8">
    <source>
        <dbReference type="ARBA" id="ARBA00023014"/>
    </source>
</evidence>
<dbReference type="InterPro" id="IPR051318">
    <property type="entry name" value="Fe-S_L-Ser"/>
</dbReference>
<comment type="pathway">
    <text evidence="2">Carbohydrate biosynthesis; gluconeogenesis.</text>
</comment>